<organism evidence="3 4">
    <name type="scientific">Candidatus Nitrospira nitrosa</name>
    <dbReference type="NCBI Taxonomy" id="1742972"/>
    <lineage>
        <taxon>Bacteria</taxon>
        <taxon>Pseudomonadati</taxon>
        <taxon>Nitrospirota</taxon>
        <taxon>Nitrospiria</taxon>
        <taxon>Nitrospirales</taxon>
        <taxon>Nitrospiraceae</taxon>
        <taxon>Nitrospira</taxon>
    </lineage>
</organism>
<dbReference type="STRING" id="1742972.COMA1_50132"/>
<dbReference type="EMBL" id="CZQA01000011">
    <property type="protein sequence ID" value="CUS38493.1"/>
    <property type="molecule type" value="Genomic_DNA"/>
</dbReference>
<dbReference type="OrthoDB" id="9807854at2"/>
<sequence>MRRLWLLRVTVVMSVSVGSGVQAQVQDVGTPEKSLEQRFEELDQEVRVLKRKRELDQEAAENAKRTVPVPKVGSSGLSVESADGSHIIRLRGILQADHRLFIEGANDVRNRTDQRAGDLNETGFHGASDGWLLRRLRPTLEGTLFEKYDFRIMPDFAGGTVTLIDGYIDARLNPAFKIRVGKFKSFVGLERLQSAADIKFLERSYVTNTLLPNRDLGIAVHGDLFGDRLNYAFGIMSGVSDGGNISTGPEFDSRKEFTGRVFATPFVNDASVLSGLGIGAAVTYTDVAGERNLNFTDTTLADATRNGLSGYLTDGQNTFFRYSGAAVADGMRLRISPQAYYYWGPLGILSEYARVIQDVSVTTGGSPAAGGPGSNTVFTPNSGRQLHHQAWHVSVSYLLTGETASFRGVTPLKNFEFGKGWGAWELVGRYSEIILDDDTFKNPAGTSFTGGYANLSESARRARSWTVGVNWYLNQSVRLALNYGQTTFTGGAGDGIAAINAAGTNVQDRPDERIFSTRMQLAF</sequence>
<dbReference type="InterPro" id="IPR010870">
    <property type="entry name" value="Porin_O/P"/>
</dbReference>
<dbReference type="InterPro" id="IPR023614">
    <property type="entry name" value="Porin_dom_sf"/>
</dbReference>
<reference evidence="3 4" key="1">
    <citation type="submission" date="2015-10" db="EMBL/GenBank/DDBJ databases">
        <authorList>
            <person name="Gilbert D.G."/>
        </authorList>
    </citation>
    <scope>NUCLEOTIDE SEQUENCE [LARGE SCALE GENOMIC DNA]</scope>
    <source>
        <strain evidence="3">COMA1</strain>
    </source>
</reference>
<dbReference type="AlphaFoldDB" id="A0A0S4LP48"/>
<dbReference type="RefSeq" id="WP_090750810.1">
    <property type="nucleotide sequence ID" value="NZ_CZQA01000011.1"/>
</dbReference>
<dbReference type="Pfam" id="PF07396">
    <property type="entry name" value="Porin_O_P"/>
    <property type="match status" value="1"/>
</dbReference>
<keyword evidence="2" id="KW-0732">Signal</keyword>
<feature type="coiled-coil region" evidence="1">
    <location>
        <begin position="32"/>
        <end position="59"/>
    </location>
</feature>
<evidence type="ECO:0000313" key="3">
    <source>
        <dbReference type="EMBL" id="CUS38493.1"/>
    </source>
</evidence>
<keyword evidence="1" id="KW-0175">Coiled coil</keyword>
<feature type="signal peptide" evidence="2">
    <location>
        <begin position="1"/>
        <end position="23"/>
    </location>
</feature>
<evidence type="ECO:0000256" key="2">
    <source>
        <dbReference type="SAM" id="SignalP"/>
    </source>
</evidence>
<gene>
    <name evidence="3" type="ORF">COMA1_50132</name>
</gene>
<feature type="chain" id="PRO_5006624145" evidence="2">
    <location>
        <begin position="24"/>
        <end position="523"/>
    </location>
</feature>
<dbReference type="SUPFAM" id="SSF56935">
    <property type="entry name" value="Porins"/>
    <property type="match status" value="1"/>
</dbReference>
<dbReference type="Proteomes" id="UP000199032">
    <property type="component" value="Unassembled WGS sequence"/>
</dbReference>
<keyword evidence="4" id="KW-1185">Reference proteome</keyword>
<proteinExistence type="predicted"/>
<dbReference type="Gene3D" id="2.40.160.10">
    <property type="entry name" value="Porin"/>
    <property type="match status" value="1"/>
</dbReference>
<evidence type="ECO:0000256" key="1">
    <source>
        <dbReference type="SAM" id="Coils"/>
    </source>
</evidence>
<name>A0A0S4LP48_9BACT</name>
<protein>
    <submittedName>
        <fullName evidence="3">Phosphate-selective porin O and P</fullName>
    </submittedName>
</protein>
<accession>A0A0S4LP48</accession>
<evidence type="ECO:0000313" key="4">
    <source>
        <dbReference type="Proteomes" id="UP000199032"/>
    </source>
</evidence>